<evidence type="ECO:0000259" key="1">
    <source>
        <dbReference type="Pfam" id="PF03551"/>
    </source>
</evidence>
<sequence length="126" mass="13193">MSSAPATSPDAPLGTFEEQVLLAVVRTARAPDSGGAYGMAVRRELEEVAGREVAIGAVYATLDRLEAKGLVASERAEGGASNSRRTFAITPRGARALVDSREMRERLWSGVDLVPLLAGGRGRLGA</sequence>
<dbReference type="Proteomes" id="UP000662747">
    <property type="component" value="Chromosome"/>
</dbReference>
<dbReference type="EMBL" id="CP071090">
    <property type="protein sequence ID" value="QSQ21714.1"/>
    <property type="molecule type" value="Genomic_DNA"/>
</dbReference>
<accession>A0ABX7NTL2</accession>
<reference evidence="2 3" key="1">
    <citation type="submission" date="2021-02" db="EMBL/GenBank/DDBJ databases">
        <title>De Novo genome assembly of isolated myxobacteria.</title>
        <authorList>
            <person name="Stevens D.C."/>
        </authorList>
    </citation>
    <scope>NUCLEOTIDE SEQUENCE [LARGE SCALE GENOMIC DNA]</scope>
    <source>
        <strain evidence="3">SCPEA02</strain>
    </source>
</reference>
<dbReference type="SUPFAM" id="SSF46785">
    <property type="entry name" value="Winged helix' DNA-binding domain"/>
    <property type="match status" value="1"/>
</dbReference>
<gene>
    <name evidence="2" type="ORF">JY651_42255</name>
</gene>
<evidence type="ECO:0000313" key="3">
    <source>
        <dbReference type="Proteomes" id="UP000662747"/>
    </source>
</evidence>
<feature type="domain" description="Transcription regulator PadR N-terminal" evidence="1">
    <location>
        <begin position="35"/>
        <end position="97"/>
    </location>
</feature>
<dbReference type="InterPro" id="IPR005149">
    <property type="entry name" value="Tscrpt_reg_PadR_N"/>
</dbReference>
<dbReference type="RefSeq" id="WP_206723291.1">
    <property type="nucleotide sequence ID" value="NZ_CP071090.1"/>
</dbReference>
<organism evidence="2 3">
    <name type="scientific">Pyxidicoccus parkwayensis</name>
    <dbReference type="NCBI Taxonomy" id="2813578"/>
    <lineage>
        <taxon>Bacteria</taxon>
        <taxon>Pseudomonadati</taxon>
        <taxon>Myxococcota</taxon>
        <taxon>Myxococcia</taxon>
        <taxon>Myxococcales</taxon>
        <taxon>Cystobacterineae</taxon>
        <taxon>Myxococcaceae</taxon>
        <taxon>Pyxidicoccus</taxon>
    </lineage>
</organism>
<dbReference type="Pfam" id="PF03551">
    <property type="entry name" value="PadR"/>
    <property type="match status" value="1"/>
</dbReference>
<protein>
    <submittedName>
        <fullName evidence="2">Helix-turn-helix transcriptional regulator</fullName>
    </submittedName>
</protein>
<dbReference type="InterPro" id="IPR036390">
    <property type="entry name" value="WH_DNA-bd_sf"/>
</dbReference>
<dbReference type="Gene3D" id="1.10.10.10">
    <property type="entry name" value="Winged helix-like DNA-binding domain superfamily/Winged helix DNA-binding domain"/>
    <property type="match status" value="1"/>
</dbReference>
<evidence type="ECO:0000313" key="2">
    <source>
        <dbReference type="EMBL" id="QSQ21714.1"/>
    </source>
</evidence>
<keyword evidence="3" id="KW-1185">Reference proteome</keyword>
<proteinExistence type="predicted"/>
<dbReference type="InterPro" id="IPR036388">
    <property type="entry name" value="WH-like_DNA-bd_sf"/>
</dbReference>
<name>A0ABX7NTL2_9BACT</name>